<dbReference type="InterPro" id="IPR013099">
    <property type="entry name" value="K_chnl_dom"/>
</dbReference>
<dbReference type="PANTHER" id="PTHR11003:SF282">
    <property type="entry name" value="TWO-PORE POTASSIUM CHANNEL 3"/>
    <property type="match status" value="1"/>
</dbReference>
<dbReference type="Proteomes" id="UP000036987">
    <property type="component" value="Unassembled WGS sequence"/>
</dbReference>
<dbReference type="OMA" id="KEDETQH"/>
<evidence type="ECO:0000313" key="13">
    <source>
        <dbReference type="Proteomes" id="UP000036987"/>
    </source>
</evidence>
<evidence type="ECO:0000256" key="8">
    <source>
        <dbReference type="ARBA" id="ARBA00023136"/>
    </source>
</evidence>
<evidence type="ECO:0000256" key="4">
    <source>
        <dbReference type="ARBA" id="ARBA00022692"/>
    </source>
</evidence>
<dbReference type="InterPro" id="IPR003280">
    <property type="entry name" value="2pore_dom_K_chnl"/>
</dbReference>
<comment type="subcellular location">
    <subcellularLocation>
        <location evidence="1">Membrane</location>
        <topology evidence="1">Multi-pass membrane protein</topology>
    </subcellularLocation>
</comment>
<evidence type="ECO:0000256" key="7">
    <source>
        <dbReference type="ARBA" id="ARBA00023065"/>
    </source>
</evidence>
<dbReference type="InterPro" id="IPR018247">
    <property type="entry name" value="EF_Hand_1_Ca_BS"/>
</dbReference>
<gene>
    <name evidence="12" type="ORF">ZOSMA_68G00410</name>
</gene>
<evidence type="ECO:0000256" key="2">
    <source>
        <dbReference type="ARBA" id="ARBA00010159"/>
    </source>
</evidence>
<feature type="transmembrane region" description="Helical" evidence="10">
    <location>
        <begin position="75"/>
        <end position="96"/>
    </location>
</feature>
<evidence type="ECO:0000313" key="12">
    <source>
        <dbReference type="EMBL" id="KMZ59456.1"/>
    </source>
</evidence>
<keyword evidence="7" id="KW-0406">Ion transport</keyword>
<dbReference type="GO" id="GO:0009705">
    <property type="term" value="C:plant-type vacuole membrane"/>
    <property type="evidence" value="ECO:0000318"/>
    <property type="project" value="GO_Central"/>
</dbReference>
<dbReference type="FunFam" id="1.10.287.70:FF:000167">
    <property type="entry name" value="Two-pore potassium channel 2-like"/>
    <property type="match status" value="1"/>
</dbReference>
<keyword evidence="6 10" id="KW-1133">Transmembrane helix</keyword>
<feature type="transmembrane region" description="Helical" evidence="10">
    <location>
        <begin position="196"/>
        <end position="217"/>
    </location>
</feature>
<feature type="transmembrane region" description="Helical" evidence="10">
    <location>
        <begin position="250"/>
        <end position="270"/>
    </location>
</feature>
<dbReference type="SUPFAM" id="SSF81324">
    <property type="entry name" value="Voltage-gated potassium channels"/>
    <property type="match status" value="2"/>
</dbReference>
<evidence type="ECO:0000256" key="9">
    <source>
        <dbReference type="ARBA" id="ARBA00023303"/>
    </source>
</evidence>
<comment type="similarity">
    <text evidence="2">Belongs to the two pore domain potassium channel (TC 1.A.1.7) family.</text>
</comment>
<keyword evidence="8 10" id="KW-0472">Membrane</keyword>
<accession>A0A0K9NRQ6</accession>
<dbReference type="Pfam" id="PF07885">
    <property type="entry name" value="Ion_trans_2"/>
    <property type="match status" value="2"/>
</dbReference>
<dbReference type="GO" id="GO:0022841">
    <property type="term" value="F:potassium ion leak channel activity"/>
    <property type="evidence" value="ECO:0000318"/>
    <property type="project" value="GO_Central"/>
</dbReference>
<dbReference type="EMBL" id="LFYR01001785">
    <property type="protein sequence ID" value="KMZ59456.1"/>
    <property type="molecule type" value="Genomic_DNA"/>
</dbReference>
<dbReference type="PROSITE" id="PS00018">
    <property type="entry name" value="EF_HAND_1"/>
    <property type="match status" value="1"/>
</dbReference>
<name>A0A0K9NRQ6_ZOSMR</name>
<keyword evidence="13" id="KW-1185">Reference proteome</keyword>
<dbReference type="PANTHER" id="PTHR11003">
    <property type="entry name" value="POTASSIUM CHANNEL, SUBFAMILY K"/>
    <property type="match status" value="1"/>
</dbReference>
<feature type="domain" description="Potassium channel" evidence="11">
    <location>
        <begin position="204"/>
        <end position="271"/>
    </location>
</feature>
<keyword evidence="5" id="KW-0106">Calcium</keyword>
<dbReference type="Gene3D" id="1.10.238.10">
    <property type="entry name" value="EF-hand"/>
    <property type="match status" value="1"/>
</dbReference>
<dbReference type="PRINTS" id="PR01333">
    <property type="entry name" value="2POREKCHANEL"/>
</dbReference>
<keyword evidence="3" id="KW-0813">Transport</keyword>
<evidence type="ECO:0000256" key="6">
    <source>
        <dbReference type="ARBA" id="ARBA00022989"/>
    </source>
</evidence>
<feature type="domain" description="Potassium channel" evidence="11">
    <location>
        <begin position="81"/>
        <end position="159"/>
    </location>
</feature>
<dbReference type="GO" id="GO:0071805">
    <property type="term" value="P:potassium ion transmembrane transport"/>
    <property type="evidence" value="ECO:0000318"/>
    <property type="project" value="GO_Central"/>
</dbReference>
<dbReference type="SUPFAM" id="SSF47473">
    <property type="entry name" value="EF-hand"/>
    <property type="match status" value="1"/>
</dbReference>
<dbReference type="AlphaFoldDB" id="A0A0K9NRQ6"/>
<reference evidence="13" key="1">
    <citation type="journal article" date="2016" name="Nature">
        <title>The genome of the seagrass Zostera marina reveals angiosperm adaptation to the sea.</title>
        <authorList>
            <person name="Olsen J.L."/>
            <person name="Rouze P."/>
            <person name="Verhelst B."/>
            <person name="Lin Y.-C."/>
            <person name="Bayer T."/>
            <person name="Collen J."/>
            <person name="Dattolo E."/>
            <person name="De Paoli E."/>
            <person name="Dittami S."/>
            <person name="Maumus F."/>
            <person name="Michel G."/>
            <person name="Kersting A."/>
            <person name="Lauritano C."/>
            <person name="Lohaus R."/>
            <person name="Toepel M."/>
            <person name="Tonon T."/>
            <person name="Vanneste K."/>
            <person name="Amirebrahimi M."/>
            <person name="Brakel J."/>
            <person name="Bostroem C."/>
            <person name="Chovatia M."/>
            <person name="Grimwood J."/>
            <person name="Jenkins J.W."/>
            <person name="Jueterbock A."/>
            <person name="Mraz A."/>
            <person name="Stam W.T."/>
            <person name="Tice H."/>
            <person name="Bornberg-Bauer E."/>
            <person name="Green P.J."/>
            <person name="Pearson G.A."/>
            <person name="Procaccini G."/>
            <person name="Duarte C.M."/>
            <person name="Schmutz J."/>
            <person name="Reusch T.B.H."/>
            <person name="Van de Peer Y."/>
        </authorList>
    </citation>
    <scope>NUCLEOTIDE SEQUENCE [LARGE SCALE GENOMIC DNA]</scope>
    <source>
        <strain evidence="13">cv. Finnish</strain>
    </source>
</reference>
<evidence type="ECO:0000256" key="1">
    <source>
        <dbReference type="ARBA" id="ARBA00004141"/>
    </source>
</evidence>
<dbReference type="OrthoDB" id="415460at2759"/>
<dbReference type="GO" id="GO:0015271">
    <property type="term" value="F:outward rectifier potassium channel activity"/>
    <property type="evidence" value="ECO:0000318"/>
    <property type="project" value="GO_Central"/>
</dbReference>
<proteinExistence type="inferred from homology"/>
<dbReference type="InterPro" id="IPR011992">
    <property type="entry name" value="EF-hand-dom_pair"/>
</dbReference>
<evidence type="ECO:0000256" key="10">
    <source>
        <dbReference type="SAM" id="Phobius"/>
    </source>
</evidence>
<evidence type="ECO:0000256" key="5">
    <source>
        <dbReference type="ARBA" id="ARBA00022837"/>
    </source>
</evidence>
<organism evidence="12 13">
    <name type="scientific">Zostera marina</name>
    <name type="common">Eelgrass</name>
    <dbReference type="NCBI Taxonomy" id="29655"/>
    <lineage>
        <taxon>Eukaryota</taxon>
        <taxon>Viridiplantae</taxon>
        <taxon>Streptophyta</taxon>
        <taxon>Embryophyta</taxon>
        <taxon>Tracheophyta</taxon>
        <taxon>Spermatophyta</taxon>
        <taxon>Magnoliopsida</taxon>
        <taxon>Liliopsida</taxon>
        <taxon>Zosteraceae</taxon>
        <taxon>Zostera</taxon>
    </lineage>
</organism>
<evidence type="ECO:0000256" key="3">
    <source>
        <dbReference type="ARBA" id="ARBA00022448"/>
    </source>
</evidence>
<comment type="caution">
    <text evidence="12">The sequence shown here is derived from an EMBL/GenBank/DDBJ whole genome shotgun (WGS) entry which is preliminary data.</text>
</comment>
<dbReference type="GO" id="GO:0005886">
    <property type="term" value="C:plasma membrane"/>
    <property type="evidence" value="ECO:0000318"/>
    <property type="project" value="GO_Central"/>
</dbReference>
<protein>
    <submittedName>
        <fullName evidence="12">Outward rectifying potassium channel</fullName>
    </submittedName>
</protein>
<dbReference type="STRING" id="29655.A0A0K9NRQ6"/>
<evidence type="ECO:0000259" key="11">
    <source>
        <dbReference type="Pfam" id="PF07885"/>
    </source>
</evidence>
<dbReference type="Gene3D" id="1.10.287.70">
    <property type="match status" value="2"/>
</dbReference>
<sequence>MMEDCCYHSIDTENDGSAYPSQTSNSINSVSNRLRLQRSQTTPATRDIEEEIVTSTCNEAAQSEFEADRKEWNKITIGFLFFAIYLTLGVAIYTLFRTHFHSQETQSIVDGLYFSIVTMCTVGYGDITPRSSTAKIYSIAFVVVGFGFIDILLSGMLSYILDLQESLFLRTVEANNDVASYLIDMGKGRMTIRIKVGIAIGALLFCVGLGASVLHFVEKLGWIDSLYVSIMSVTTVGYGDYAFSTVIGRIFASIWLVFSTLTVARAFLYLSEARIDARHRKFVEYVLRKNMTVSDFRAADIDHDNSVSKSEFILYKLEEMGKITGTDIEQIRKHFNRLDSVNDGKIILNDIIS</sequence>
<feature type="transmembrane region" description="Helical" evidence="10">
    <location>
        <begin position="136"/>
        <end position="161"/>
    </location>
</feature>
<keyword evidence="9 12" id="KW-0407">Ion channel</keyword>
<keyword evidence="4 10" id="KW-0812">Transmembrane</keyword>